<protein>
    <recommendedName>
        <fullName evidence="3">Sulfatase</fullName>
    </recommendedName>
</protein>
<sequence>MTNFPMHRRDWLQGSACGFGALAAGAALGTGNLAMGADRPGLHHQPKAKRIIFLFMQGGVSQVDSFDYKPLLAKRNGEKLTFDDPRQTANTGKLSEHHLMKSPWKFRQYGDSGRWVSELFPEMAKRVDDMCMLHGMHTEGVAHGPATLFLHCGATNFIRPSIGSWVFYGLGTQNADLPGFVSIAPSIGNGGPRNYGSSFLPPQFQGTKVGSLTDAQLSIDSLTRADLSSDLQQQQFDLLNKLNRQQLAQRVMHVPELEASLQSQELAWRMQKVAPDVLDLSQESDQTRRLYGIDQPVTKAYGERCLMARRLCEAGVRFIQVTYGDNSANPAWDQHSNIPRHADHALAVDRPISGLLQDLKQRGLLEDTIVWWGSEFGRTPYAQANGTGRDHNPRGFTVWLAGGGFKPGFSHGETDEFGFQGINGRVHMHDLHATLLHQLGIDHKRLIFQHAGRPFRLTDVHGQVVDKII</sequence>
<accession>A0A518FZW7</accession>
<dbReference type="InterPro" id="IPR006311">
    <property type="entry name" value="TAT_signal"/>
</dbReference>
<dbReference type="Pfam" id="PF07394">
    <property type="entry name" value="DUF1501"/>
    <property type="match status" value="1"/>
</dbReference>
<organism evidence="1 2">
    <name type="scientific">Aureliella helgolandensis</name>
    <dbReference type="NCBI Taxonomy" id="2527968"/>
    <lineage>
        <taxon>Bacteria</taxon>
        <taxon>Pseudomonadati</taxon>
        <taxon>Planctomycetota</taxon>
        <taxon>Planctomycetia</taxon>
        <taxon>Pirellulales</taxon>
        <taxon>Pirellulaceae</taxon>
        <taxon>Aureliella</taxon>
    </lineage>
</organism>
<keyword evidence="2" id="KW-1185">Reference proteome</keyword>
<proteinExistence type="predicted"/>
<dbReference type="InterPro" id="IPR010869">
    <property type="entry name" value="DUF1501"/>
</dbReference>
<name>A0A518FZW7_9BACT</name>
<evidence type="ECO:0008006" key="3">
    <source>
        <dbReference type="Google" id="ProtNLM"/>
    </source>
</evidence>
<dbReference type="PANTHER" id="PTHR43737:SF1">
    <property type="entry name" value="DUF1501 DOMAIN-CONTAINING PROTEIN"/>
    <property type="match status" value="1"/>
</dbReference>
<dbReference type="PANTHER" id="PTHR43737">
    <property type="entry name" value="BLL7424 PROTEIN"/>
    <property type="match status" value="1"/>
</dbReference>
<dbReference type="SUPFAM" id="SSF53649">
    <property type="entry name" value="Alkaline phosphatase-like"/>
    <property type="match status" value="1"/>
</dbReference>
<dbReference type="PROSITE" id="PS51318">
    <property type="entry name" value="TAT"/>
    <property type="match status" value="1"/>
</dbReference>
<dbReference type="EMBL" id="CP036298">
    <property type="protein sequence ID" value="QDV21895.1"/>
    <property type="molecule type" value="Genomic_DNA"/>
</dbReference>
<dbReference type="InterPro" id="IPR017850">
    <property type="entry name" value="Alkaline_phosphatase_core_sf"/>
</dbReference>
<evidence type="ECO:0000313" key="1">
    <source>
        <dbReference type="EMBL" id="QDV21895.1"/>
    </source>
</evidence>
<dbReference type="Proteomes" id="UP000318017">
    <property type="component" value="Chromosome"/>
</dbReference>
<dbReference type="Gene3D" id="3.40.720.10">
    <property type="entry name" value="Alkaline Phosphatase, subunit A"/>
    <property type="match status" value="1"/>
</dbReference>
<reference evidence="1 2" key="1">
    <citation type="submission" date="2019-02" db="EMBL/GenBank/DDBJ databases">
        <title>Deep-cultivation of Planctomycetes and their phenomic and genomic characterization uncovers novel biology.</title>
        <authorList>
            <person name="Wiegand S."/>
            <person name="Jogler M."/>
            <person name="Boedeker C."/>
            <person name="Pinto D."/>
            <person name="Vollmers J."/>
            <person name="Rivas-Marin E."/>
            <person name="Kohn T."/>
            <person name="Peeters S.H."/>
            <person name="Heuer A."/>
            <person name="Rast P."/>
            <person name="Oberbeckmann S."/>
            <person name="Bunk B."/>
            <person name="Jeske O."/>
            <person name="Meyerdierks A."/>
            <person name="Storesund J.E."/>
            <person name="Kallscheuer N."/>
            <person name="Luecker S."/>
            <person name="Lage O.M."/>
            <person name="Pohl T."/>
            <person name="Merkel B.J."/>
            <person name="Hornburger P."/>
            <person name="Mueller R.-W."/>
            <person name="Bruemmer F."/>
            <person name="Labrenz M."/>
            <person name="Spormann A.M."/>
            <person name="Op den Camp H."/>
            <person name="Overmann J."/>
            <person name="Amann R."/>
            <person name="Jetten M.S.M."/>
            <person name="Mascher T."/>
            <person name="Medema M.H."/>
            <person name="Devos D.P."/>
            <person name="Kaster A.-K."/>
            <person name="Ovreas L."/>
            <person name="Rohde M."/>
            <person name="Galperin M.Y."/>
            <person name="Jogler C."/>
        </authorList>
    </citation>
    <scope>NUCLEOTIDE SEQUENCE [LARGE SCALE GENOMIC DNA]</scope>
    <source>
        <strain evidence="1 2">Q31a</strain>
    </source>
</reference>
<dbReference type="AlphaFoldDB" id="A0A518FZW7"/>
<dbReference type="KEGG" id="ahel:Q31a_01740"/>
<evidence type="ECO:0000313" key="2">
    <source>
        <dbReference type="Proteomes" id="UP000318017"/>
    </source>
</evidence>
<gene>
    <name evidence="1" type="ORF">Q31a_01740</name>
</gene>
<dbReference type="OrthoDB" id="127333at2"/>
<dbReference type="RefSeq" id="WP_145072637.1">
    <property type="nucleotide sequence ID" value="NZ_CP036298.1"/>
</dbReference>